<reference evidence="10" key="1">
    <citation type="submission" date="2017-06" db="EMBL/GenBank/DDBJ databases">
        <authorList>
            <person name="Kim H.J."/>
            <person name="Triplett B.A."/>
        </authorList>
    </citation>
    <scope>NUCLEOTIDE SEQUENCE [LARGE SCALE GENOMIC DNA]</scope>
    <source>
        <strain evidence="10">DSM 26170</strain>
    </source>
</reference>
<reference evidence="12" key="2">
    <citation type="submission" date="2017-06" db="EMBL/GenBank/DDBJ databases">
        <authorList>
            <person name="Varghese N."/>
            <person name="Submissions S."/>
        </authorList>
    </citation>
    <scope>NUCLEOTIDE SEQUENCE [LARGE SCALE GENOMIC DNA]</scope>
    <source>
        <strain evidence="12">DSM 26170</strain>
    </source>
</reference>
<dbReference type="Proteomes" id="UP000198409">
    <property type="component" value="Unassembled WGS sequence"/>
</dbReference>
<evidence type="ECO:0000313" key="10">
    <source>
        <dbReference type="EMBL" id="SNR56428.1"/>
    </source>
</evidence>
<evidence type="ECO:0000313" key="13">
    <source>
        <dbReference type="Proteomes" id="UP000292859"/>
    </source>
</evidence>
<sequence length="233" mass="24872">MRQAMPISPINPLPAAVWALALPAIAGEIVFLLGQTGLVGGAQGIGLRLTAMQMTAFAPEMVQRMWQVGALDWDQAYRILSYSFVNSSFMHALFVVVFTLALGNMIAREFRPWAVVALFLGSAIGGALVYTAAVSVLPGRPGPLIGGYPSVYGLVGAFTFLLWSRLGAVQANRMRAFTLIGMLLAFQLVFGIVFGGAGYGWIAEIAGFGAGFLLSFVLVDGGVQRVLRQIRAR</sequence>
<reference evidence="11 13" key="3">
    <citation type="submission" date="2019-02" db="EMBL/GenBank/DDBJ databases">
        <authorList>
            <person name="Zhang G."/>
        </authorList>
    </citation>
    <scope>NUCLEOTIDE SEQUENCE [LARGE SCALE GENOMIC DNA]</scope>
    <source>
        <strain evidence="11 13">CMB17</strain>
    </source>
</reference>
<name>A0A238XCY2_9RHOB</name>
<dbReference type="InterPro" id="IPR002610">
    <property type="entry name" value="Peptidase_S54_rhomboid-like"/>
</dbReference>
<dbReference type="InterPro" id="IPR022764">
    <property type="entry name" value="Peptidase_S54_rhomboid_dom"/>
</dbReference>
<dbReference type="EMBL" id="SIRL01000007">
    <property type="protein sequence ID" value="TBN49624.1"/>
    <property type="molecule type" value="Genomic_DNA"/>
</dbReference>
<evidence type="ECO:0000256" key="5">
    <source>
        <dbReference type="ARBA" id="ARBA00022825"/>
    </source>
</evidence>
<dbReference type="SUPFAM" id="SSF144091">
    <property type="entry name" value="Rhomboid-like"/>
    <property type="match status" value="1"/>
</dbReference>
<evidence type="ECO:0000256" key="8">
    <source>
        <dbReference type="SAM" id="Phobius"/>
    </source>
</evidence>
<dbReference type="Gene3D" id="1.20.1540.10">
    <property type="entry name" value="Rhomboid-like"/>
    <property type="match status" value="1"/>
</dbReference>
<dbReference type="GO" id="GO:0006508">
    <property type="term" value="P:proteolysis"/>
    <property type="evidence" value="ECO:0007669"/>
    <property type="project" value="UniProtKB-KW"/>
</dbReference>
<feature type="domain" description="Peptidase S54 rhomboid" evidence="9">
    <location>
        <begin position="75"/>
        <end position="219"/>
    </location>
</feature>
<evidence type="ECO:0000256" key="1">
    <source>
        <dbReference type="ARBA" id="ARBA00004141"/>
    </source>
</evidence>
<feature type="transmembrane region" description="Helical" evidence="8">
    <location>
        <begin position="205"/>
        <end position="223"/>
    </location>
</feature>
<keyword evidence="3 8" id="KW-0812">Transmembrane</keyword>
<evidence type="ECO:0000313" key="12">
    <source>
        <dbReference type="Proteomes" id="UP000198409"/>
    </source>
</evidence>
<keyword evidence="4" id="KW-0378">Hydrolase</keyword>
<keyword evidence="2 10" id="KW-0645">Protease</keyword>
<keyword evidence="5" id="KW-0720">Serine protease</keyword>
<organism evidence="10 12">
    <name type="scientific">Paracoccus sediminis</name>
    <dbReference type="NCBI Taxonomy" id="1214787"/>
    <lineage>
        <taxon>Bacteria</taxon>
        <taxon>Pseudomonadati</taxon>
        <taxon>Pseudomonadota</taxon>
        <taxon>Alphaproteobacteria</taxon>
        <taxon>Rhodobacterales</taxon>
        <taxon>Paracoccaceae</taxon>
        <taxon>Paracoccus</taxon>
    </lineage>
</organism>
<dbReference type="AlphaFoldDB" id="A0A238XCY2"/>
<dbReference type="PANTHER" id="PTHR22936:SF69">
    <property type="entry name" value="RHOMBOID-LIKE PROTEIN"/>
    <property type="match status" value="1"/>
</dbReference>
<dbReference type="OrthoDB" id="7836448at2"/>
<dbReference type="RefSeq" id="WP_089388584.1">
    <property type="nucleotide sequence ID" value="NZ_FZNM01000009.1"/>
</dbReference>
<dbReference type="InterPro" id="IPR035952">
    <property type="entry name" value="Rhomboid-like_sf"/>
</dbReference>
<feature type="transmembrane region" description="Helical" evidence="8">
    <location>
        <begin position="145"/>
        <end position="164"/>
    </location>
</feature>
<dbReference type="PANTHER" id="PTHR22936">
    <property type="entry name" value="RHOMBOID-RELATED"/>
    <property type="match status" value="1"/>
</dbReference>
<feature type="transmembrane region" description="Helical" evidence="8">
    <location>
        <begin position="113"/>
        <end position="133"/>
    </location>
</feature>
<feature type="transmembrane region" description="Helical" evidence="8">
    <location>
        <begin position="176"/>
        <end position="199"/>
    </location>
</feature>
<feature type="transmembrane region" description="Helical" evidence="8">
    <location>
        <begin position="79"/>
        <end position="101"/>
    </location>
</feature>
<evidence type="ECO:0000256" key="2">
    <source>
        <dbReference type="ARBA" id="ARBA00022670"/>
    </source>
</evidence>
<keyword evidence="6 8" id="KW-1133">Transmembrane helix</keyword>
<dbReference type="GO" id="GO:0004252">
    <property type="term" value="F:serine-type endopeptidase activity"/>
    <property type="evidence" value="ECO:0007669"/>
    <property type="project" value="InterPro"/>
</dbReference>
<dbReference type="Proteomes" id="UP000292859">
    <property type="component" value="Unassembled WGS sequence"/>
</dbReference>
<dbReference type="GO" id="GO:0016020">
    <property type="term" value="C:membrane"/>
    <property type="evidence" value="ECO:0007669"/>
    <property type="project" value="UniProtKB-SubCell"/>
</dbReference>
<dbReference type="Pfam" id="PF01694">
    <property type="entry name" value="Rhomboid"/>
    <property type="match status" value="1"/>
</dbReference>
<keyword evidence="13" id="KW-1185">Reference proteome</keyword>
<evidence type="ECO:0000256" key="3">
    <source>
        <dbReference type="ARBA" id="ARBA00022692"/>
    </source>
</evidence>
<evidence type="ECO:0000256" key="6">
    <source>
        <dbReference type="ARBA" id="ARBA00022989"/>
    </source>
</evidence>
<accession>A0A238XCY2</accession>
<evidence type="ECO:0000313" key="11">
    <source>
        <dbReference type="EMBL" id="TBN49624.1"/>
    </source>
</evidence>
<evidence type="ECO:0000256" key="7">
    <source>
        <dbReference type="ARBA" id="ARBA00023136"/>
    </source>
</evidence>
<evidence type="ECO:0000259" key="9">
    <source>
        <dbReference type="Pfam" id="PF01694"/>
    </source>
</evidence>
<keyword evidence="7 8" id="KW-0472">Membrane</keyword>
<evidence type="ECO:0000256" key="4">
    <source>
        <dbReference type="ARBA" id="ARBA00022801"/>
    </source>
</evidence>
<protein>
    <submittedName>
        <fullName evidence="10">Membrane associated serine protease, rhomboid family</fullName>
    </submittedName>
    <submittedName>
        <fullName evidence="11">Rhomboid family intramembrane serine protease</fullName>
    </submittedName>
</protein>
<comment type="subcellular location">
    <subcellularLocation>
        <location evidence="1">Membrane</location>
        <topology evidence="1">Multi-pass membrane protein</topology>
    </subcellularLocation>
</comment>
<proteinExistence type="predicted"/>
<gene>
    <name evidence="11" type="ORF">EYF88_11180</name>
    <name evidence="10" type="ORF">SAMN06265378_10955</name>
</gene>
<dbReference type="EMBL" id="FZNM01000009">
    <property type="protein sequence ID" value="SNR56428.1"/>
    <property type="molecule type" value="Genomic_DNA"/>
</dbReference>